<dbReference type="CDD" id="cd08249">
    <property type="entry name" value="enoyl_reductase_like"/>
    <property type="match status" value="1"/>
</dbReference>
<dbReference type="GO" id="GO:0016651">
    <property type="term" value="F:oxidoreductase activity, acting on NAD(P)H"/>
    <property type="evidence" value="ECO:0007669"/>
    <property type="project" value="InterPro"/>
</dbReference>
<reference evidence="4 5" key="1">
    <citation type="submission" date="2013-03" db="EMBL/GenBank/DDBJ databases">
        <title>The Genome Sequence of Phialophora europaea CBS 101466.</title>
        <authorList>
            <consortium name="The Broad Institute Genomics Platform"/>
            <person name="Cuomo C."/>
            <person name="de Hoog S."/>
            <person name="Gorbushina A."/>
            <person name="Walker B."/>
            <person name="Young S.K."/>
            <person name="Zeng Q."/>
            <person name="Gargeya S."/>
            <person name="Fitzgerald M."/>
            <person name="Haas B."/>
            <person name="Abouelleil A."/>
            <person name="Allen A.W."/>
            <person name="Alvarado L."/>
            <person name="Arachchi H.M."/>
            <person name="Berlin A.M."/>
            <person name="Chapman S.B."/>
            <person name="Gainer-Dewar J."/>
            <person name="Goldberg J."/>
            <person name="Griggs A."/>
            <person name="Gujja S."/>
            <person name="Hansen M."/>
            <person name="Howarth C."/>
            <person name="Imamovic A."/>
            <person name="Ireland A."/>
            <person name="Larimer J."/>
            <person name="McCowan C."/>
            <person name="Murphy C."/>
            <person name="Pearson M."/>
            <person name="Poon T.W."/>
            <person name="Priest M."/>
            <person name="Roberts A."/>
            <person name="Saif S."/>
            <person name="Shea T."/>
            <person name="Sisk P."/>
            <person name="Sykes S."/>
            <person name="Wortman J."/>
            <person name="Nusbaum C."/>
            <person name="Birren B."/>
        </authorList>
    </citation>
    <scope>NUCLEOTIDE SEQUENCE [LARGE SCALE GENOMIC DNA]</scope>
    <source>
        <strain evidence="4 5">CBS 101466</strain>
    </source>
</reference>
<dbReference type="InterPro" id="IPR013154">
    <property type="entry name" value="ADH-like_N"/>
</dbReference>
<dbReference type="SMART" id="SM00829">
    <property type="entry name" value="PKS_ER"/>
    <property type="match status" value="1"/>
</dbReference>
<evidence type="ECO:0000256" key="2">
    <source>
        <dbReference type="ARBA" id="ARBA00023002"/>
    </source>
</evidence>
<dbReference type="InterPro" id="IPR020843">
    <property type="entry name" value="ER"/>
</dbReference>
<proteinExistence type="inferred from homology"/>
<dbReference type="SUPFAM" id="SSF51735">
    <property type="entry name" value="NAD(P)-binding Rossmann-fold domains"/>
    <property type="match status" value="1"/>
</dbReference>
<evidence type="ECO:0000256" key="1">
    <source>
        <dbReference type="ARBA" id="ARBA00008072"/>
    </source>
</evidence>
<comment type="similarity">
    <text evidence="1">Belongs to the zinc-containing alcohol dehydrogenase family.</text>
</comment>
<name>W2RMU8_CYPE1</name>
<dbReference type="Gene3D" id="3.40.50.720">
    <property type="entry name" value="NAD(P)-binding Rossmann-like Domain"/>
    <property type="match status" value="1"/>
</dbReference>
<keyword evidence="2" id="KW-0560">Oxidoreductase</keyword>
<dbReference type="EMBL" id="KB822724">
    <property type="protein sequence ID" value="ETN37054.1"/>
    <property type="molecule type" value="Genomic_DNA"/>
</dbReference>
<dbReference type="eggNOG" id="KOG1198">
    <property type="taxonomic scope" value="Eukaryota"/>
</dbReference>
<dbReference type="AlphaFoldDB" id="W2RMU8"/>
<dbReference type="GeneID" id="19975383"/>
<dbReference type="InterPro" id="IPR013149">
    <property type="entry name" value="ADH-like_C"/>
</dbReference>
<dbReference type="Pfam" id="PF08240">
    <property type="entry name" value="ADH_N"/>
    <property type="match status" value="1"/>
</dbReference>
<dbReference type="InterPro" id="IPR047122">
    <property type="entry name" value="Trans-enoyl_RdTase-like"/>
</dbReference>
<gene>
    <name evidence="4" type="ORF">HMPREF1541_08044</name>
</gene>
<dbReference type="VEuPathDB" id="FungiDB:HMPREF1541_08044"/>
<dbReference type="OrthoDB" id="3509362at2759"/>
<evidence type="ECO:0000313" key="4">
    <source>
        <dbReference type="EMBL" id="ETN37054.1"/>
    </source>
</evidence>
<dbReference type="PANTHER" id="PTHR45348">
    <property type="entry name" value="HYPOTHETICAL OXIDOREDUCTASE (EUROFUNG)"/>
    <property type="match status" value="1"/>
</dbReference>
<keyword evidence="5" id="KW-1185">Reference proteome</keyword>
<dbReference type="HOGENOM" id="CLU_026673_16_5_1"/>
<sequence>MATEDTNLAAWQMEKMAPFTIKEAELWEPGENEVRIKVRAAAIQPAEGKIAHQAILPLTYPAILGSTCAGTVDALGANVTKVSVGDRVSGGLANYARRGDPAHASLQRYTLADVSEVVDIGPDLAFANAVAANSMTPAASLFKFLGMQYPGKGDDAEHRGGQKLLIWGGSSAMGVLSVRYAKLAGYTVVTTASKHNHAMLKEAGADVVLDRNDPQILESLKAELPVDFWFDTIALPDTVELLYKLAEAQRRSTGKDVHIVTLLPATSPGYPASPEGVTTQMMLFRGGLEENKSHVAWLMGKGGFLETGMKNGSIRGVPAEVVGGLDAVQKATETIVKGVSAKKLIIDPWL</sequence>
<evidence type="ECO:0000313" key="5">
    <source>
        <dbReference type="Proteomes" id="UP000030752"/>
    </source>
</evidence>
<organism evidence="4 5">
    <name type="scientific">Cyphellophora europaea (strain CBS 101466)</name>
    <name type="common">Phialophora europaea</name>
    <dbReference type="NCBI Taxonomy" id="1220924"/>
    <lineage>
        <taxon>Eukaryota</taxon>
        <taxon>Fungi</taxon>
        <taxon>Dikarya</taxon>
        <taxon>Ascomycota</taxon>
        <taxon>Pezizomycotina</taxon>
        <taxon>Eurotiomycetes</taxon>
        <taxon>Chaetothyriomycetidae</taxon>
        <taxon>Chaetothyriales</taxon>
        <taxon>Cyphellophoraceae</taxon>
        <taxon>Cyphellophora</taxon>
    </lineage>
</organism>
<dbReference type="Proteomes" id="UP000030752">
    <property type="component" value="Unassembled WGS sequence"/>
</dbReference>
<dbReference type="RefSeq" id="XP_008720586.1">
    <property type="nucleotide sequence ID" value="XM_008722364.1"/>
</dbReference>
<dbReference type="InterPro" id="IPR011032">
    <property type="entry name" value="GroES-like_sf"/>
</dbReference>
<dbReference type="Pfam" id="PF00107">
    <property type="entry name" value="ADH_zinc_N"/>
    <property type="match status" value="1"/>
</dbReference>
<protein>
    <recommendedName>
        <fullName evidence="3">Enoyl reductase (ER) domain-containing protein</fullName>
    </recommendedName>
</protein>
<dbReference type="InterPro" id="IPR036291">
    <property type="entry name" value="NAD(P)-bd_dom_sf"/>
</dbReference>
<dbReference type="SUPFAM" id="SSF50129">
    <property type="entry name" value="GroES-like"/>
    <property type="match status" value="1"/>
</dbReference>
<evidence type="ECO:0000259" key="3">
    <source>
        <dbReference type="SMART" id="SM00829"/>
    </source>
</evidence>
<dbReference type="PANTHER" id="PTHR45348:SF2">
    <property type="entry name" value="ZINC-TYPE ALCOHOL DEHYDROGENASE-LIKE PROTEIN C2E1P3.01"/>
    <property type="match status" value="1"/>
</dbReference>
<dbReference type="Gene3D" id="3.90.180.10">
    <property type="entry name" value="Medium-chain alcohol dehydrogenases, catalytic domain"/>
    <property type="match status" value="1"/>
</dbReference>
<dbReference type="InParanoid" id="W2RMU8"/>
<feature type="domain" description="Enoyl reductase (ER)" evidence="3">
    <location>
        <begin position="14"/>
        <end position="346"/>
    </location>
</feature>
<accession>W2RMU8</accession>
<dbReference type="STRING" id="1220924.W2RMU8"/>